<dbReference type="SUPFAM" id="SSF54593">
    <property type="entry name" value="Glyoxalase/Bleomycin resistance protein/Dihydroxybiphenyl dioxygenase"/>
    <property type="match status" value="1"/>
</dbReference>
<gene>
    <name evidence="1" type="ORF">PaecuDRAFT_1039</name>
</gene>
<evidence type="ECO:0000313" key="1">
    <source>
        <dbReference type="EMBL" id="EFM12359.1"/>
    </source>
</evidence>
<dbReference type="STRING" id="717606.PaecuDRAFT_1039"/>
<dbReference type="Gene3D" id="3.10.180.10">
    <property type="entry name" value="2,3-Dihydroxybiphenyl 1,2-Dioxygenase, domain 1"/>
    <property type="match status" value="1"/>
</dbReference>
<dbReference type="EMBL" id="AEDD01000002">
    <property type="protein sequence ID" value="EFM12359.1"/>
    <property type="molecule type" value="Genomic_DNA"/>
</dbReference>
<evidence type="ECO:0008006" key="3">
    <source>
        <dbReference type="Google" id="ProtNLM"/>
    </source>
</evidence>
<dbReference type="Proteomes" id="UP000005387">
    <property type="component" value="Unassembled WGS sequence"/>
</dbReference>
<keyword evidence="2" id="KW-1185">Reference proteome</keyword>
<dbReference type="RefSeq" id="WP_006037054.1">
    <property type="nucleotide sequence ID" value="NZ_AEDD01000002.1"/>
</dbReference>
<dbReference type="AlphaFoldDB" id="E0I5W7"/>
<reference evidence="1 2" key="1">
    <citation type="submission" date="2010-07" db="EMBL/GenBank/DDBJ databases">
        <title>The draft genome of Paenibacillus curdlanolyticus YK9.</title>
        <authorList>
            <consortium name="US DOE Joint Genome Institute (JGI-PGF)"/>
            <person name="Lucas S."/>
            <person name="Copeland A."/>
            <person name="Lapidus A."/>
            <person name="Cheng J.-F."/>
            <person name="Bruce D."/>
            <person name="Goodwin L."/>
            <person name="Pitluck S."/>
            <person name="Land M.L."/>
            <person name="Hauser L."/>
            <person name="Chang Y.-J."/>
            <person name="Jeffries C."/>
            <person name="Anderson I.J."/>
            <person name="Johnson E."/>
            <person name="Loganathan U."/>
            <person name="Mulhopadhyay B."/>
            <person name="Kyrpides N."/>
            <person name="Woyke T.J."/>
        </authorList>
    </citation>
    <scope>NUCLEOTIDE SEQUENCE [LARGE SCALE GENOMIC DNA]</scope>
    <source>
        <strain evidence="1 2">YK9</strain>
    </source>
</reference>
<name>E0I5W7_9BACL</name>
<dbReference type="OrthoDB" id="9804235at2"/>
<proteinExistence type="predicted"/>
<evidence type="ECO:0000313" key="2">
    <source>
        <dbReference type="Proteomes" id="UP000005387"/>
    </source>
</evidence>
<organism evidence="1 2">
    <name type="scientific">Paenibacillus curdlanolyticus YK9</name>
    <dbReference type="NCBI Taxonomy" id="717606"/>
    <lineage>
        <taxon>Bacteria</taxon>
        <taxon>Bacillati</taxon>
        <taxon>Bacillota</taxon>
        <taxon>Bacilli</taxon>
        <taxon>Bacillales</taxon>
        <taxon>Paenibacillaceae</taxon>
        <taxon>Paenibacillus</taxon>
    </lineage>
</organism>
<dbReference type="InterPro" id="IPR029068">
    <property type="entry name" value="Glyas_Bleomycin-R_OHBP_Dase"/>
</dbReference>
<protein>
    <recommendedName>
        <fullName evidence="3">Glyoxalase/bleomycin resistance protein/dioxygenase</fullName>
    </recommendedName>
</protein>
<sequence length="127" mass="14169">MSHLSILDFSFKDDETRMKDFRFIQQVLQFNVLFESDVYSSMIDDTGLSIGFMNTSELEEAAQAGYKASVVPNFSVDAERFDAMLVQTTDNGGKILMPKTYIEGTGYYAIIQTPSGINIALAEQPTE</sequence>
<accession>E0I5W7</accession>